<proteinExistence type="predicted"/>
<sequence>MNRSPAKRDRTLEQSRGEERYLNRTGRENDERALELDNTFETDALERARRRIAAWPKRHRMTRTTENDTKVDTTQHSRSWNTQDSLPPITIPDEKPEHFSLGYEVDNQRSNTLDASRSAVNLSTRALDDTSALAPNESSPSSSAFRRRFTQIQNESPGPGSWTREQSGDGRSRVHRRDGRAVLDGRDAAQEEKMAGAPRLFGEKALDSNGESRVDISPPPPPPPPPSYRLDRSEKRDEQSTGLKTAVTDDNGTRSRIAFSRQSDTQNSSIHNSRNHDSTSSLQYHVPPTQDASRAAPPTPVSTLHANGFPPTTTAGEPSNARRPSPTAEIDMSFSHVEHSTPLRSAPVPPMSSSRGGAVTGTGVRALLGLSSEEDDTVDTESVQLRGDAERQEKVASPCTATVPSGVAQRETTSSRTSFVRSPLSRQTNRSASQEEQRAGRGAPPISGKASRDEAAPRRTPDSKDRGGGVGGPGSPRWRETPVTREDTGLVEALSSVDGAVFDEEGDEPPPTHFATPESAIYTAEEAPLVLGTPQSPSRNSTPPEPTGINPVNTAAAASPQARRLARAVTQEVMAWYEQEVVRAQEQQVATRAREEAEAVLRQRVRSRGTVEGEREREKRRASGARWWWVAYMALMLISSALRSKGRQSGGELLVASTPVVFCCRDIPGSKHDGPQHPPRSPARRGPRIRVSAPPASARAGPGQPGPETEQNAHETRPPRSSSAPHLPHPAADHVLRCAAARDTPGKPLLPRRRADVCLGSEQDELVEDDLTPLERRAWREKLMVVMAALLLGAVTAFFTIGLNRVLCPGGESRVQAMTRPLGSGGQTLGIKGFEFNVSSAKPQPGVDFSALATQLSGQDVTSLFDRRSRVSPACQGLETDGAYASSSLCGSNQTIRYCVLPPLEDTTFQTLAITNTSRYVGYSWDQVAHLPEYLVLNGLVLDFGPYLAANPEEITGDAVDAVIRHVLFRAKEPKVVVGGKDATRLFYNTPRTMRAVRCVSDRYLVGRIDKVSPGCFFASILMYVVLVIILGIIVIKFLMALVFSWWLAPRMCRQVKSVQGEVAGLHIAWGRDSGAATAVSRGAGVNDDEPRTNRKPGALVSSSQIGPELFTLCLVTCYSESRTEIQGTLDSIAHTTYSSSRKLLFVVCDGIVKGHGETQTTPEICVALLERDKRFGRGEPEPRGYIAVGTGARRENAARVYAGHYRSTKGHTVPMLVIVKCGSAAERESSTTSSFGSAAGGSQGKPGNRGKRDSQMILMNFIMRVNYNERFTPLDFDLFRKVYALVGVSPDLFEAVLMVSPGLLCVIIANEDPAEHCQLVQVDADTRIYPDSLTTLVNCLHNDPAIMGICGETGIANKGTSWITAIQVFEYYVSHHLAKAFESVFGGVTCLPGCFSMYRLKARKGDGGDDWVPILAQPSVCQTYSQSEVSTLHEKSLLELGESANGFGKGSVRTG</sequence>
<comment type="caution">
    <text evidence="1">The sequence shown here is derived from an EMBL/GenBank/DDBJ whole genome shotgun (WGS) entry which is preliminary data.</text>
</comment>
<organism evidence="1 2">
    <name type="scientific">Naganishia cerealis</name>
    <dbReference type="NCBI Taxonomy" id="610337"/>
    <lineage>
        <taxon>Eukaryota</taxon>
        <taxon>Fungi</taxon>
        <taxon>Dikarya</taxon>
        <taxon>Basidiomycota</taxon>
        <taxon>Agaricomycotina</taxon>
        <taxon>Tremellomycetes</taxon>
        <taxon>Filobasidiales</taxon>
        <taxon>Filobasidiaceae</taxon>
        <taxon>Naganishia</taxon>
    </lineage>
</organism>
<dbReference type="EMBL" id="JASBWR010000106">
    <property type="protein sequence ID" value="KAJ9094893.1"/>
    <property type="molecule type" value="Genomic_DNA"/>
</dbReference>
<dbReference type="Proteomes" id="UP001241377">
    <property type="component" value="Unassembled WGS sequence"/>
</dbReference>
<name>A0ACC2V739_9TREE</name>
<gene>
    <name evidence="1" type="ORF">QFC19_007749</name>
</gene>
<keyword evidence="2" id="KW-1185">Reference proteome</keyword>
<evidence type="ECO:0000313" key="1">
    <source>
        <dbReference type="EMBL" id="KAJ9094893.1"/>
    </source>
</evidence>
<reference evidence="1" key="1">
    <citation type="submission" date="2023-04" db="EMBL/GenBank/DDBJ databases">
        <title>Draft Genome sequencing of Naganishia species isolated from polar environments using Oxford Nanopore Technology.</title>
        <authorList>
            <person name="Leo P."/>
            <person name="Venkateswaran K."/>
        </authorList>
    </citation>
    <scope>NUCLEOTIDE SEQUENCE</scope>
    <source>
        <strain evidence="1">MNA-CCFEE 5261</strain>
    </source>
</reference>
<evidence type="ECO:0000313" key="2">
    <source>
        <dbReference type="Proteomes" id="UP001241377"/>
    </source>
</evidence>
<protein>
    <submittedName>
        <fullName evidence="1">Uncharacterized protein</fullName>
    </submittedName>
</protein>
<accession>A0ACC2V739</accession>